<dbReference type="InterPro" id="IPR036388">
    <property type="entry name" value="WH-like_DNA-bd_sf"/>
</dbReference>
<keyword evidence="1" id="KW-0808">Transferase</keyword>
<keyword evidence="3" id="KW-0805">Transcription regulation</keyword>
<organism evidence="6 7">
    <name type="scientific">Mycolicibacterium bacteremicum</name>
    <name type="common">Mycobacterium bacteremicum</name>
    <dbReference type="NCBI Taxonomy" id="564198"/>
    <lineage>
        <taxon>Bacteria</taxon>
        <taxon>Bacillati</taxon>
        <taxon>Actinomycetota</taxon>
        <taxon>Actinomycetes</taxon>
        <taxon>Mycobacteriales</taxon>
        <taxon>Mycobacteriaceae</taxon>
        <taxon>Mycolicibacterium</taxon>
    </lineage>
</organism>
<dbReference type="InterPro" id="IPR029016">
    <property type="entry name" value="GAF-like_dom_sf"/>
</dbReference>
<reference evidence="6 7" key="1">
    <citation type="submission" date="2017-02" db="EMBL/GenBank/DDBJ databases">
        <title>The new phylogeny of genus Mycobacterium.</title>
        <authorList>
            <person name="Tortoli E."/>
            <person name="Trovato A."/>
            <person name="Cirillo D.M."/>
        </authorList>
    </citation>
    <scope>NUCLEOTIDE SEQUENCE [LARGE SCALE GENOMIC DNA]</scope>
    <source>
        <strain evidence="6 7">DSM 45578</strain>
    </source>
</reference>
<dbReference type="Gene3D" id="3.30.450.40">
    <property type="match status" value="1"/>
</dbReference>
<dbReference type="EMBL" id="MVHJ01000018">
    <property type="protein sequence ID" value="ORA03299.1"/>
    <property type="molecule type" value="Genomic_DNA"/>
</dbReference>
<accession>A0A1W9YTG9</accession>
<dbReference type="SUPFAM" id="SSF55781">
    <property type="entry name" value="GAF domain-like"/>
    <property type="match status" value="1"/>
</dbReference>
<name>A0A1W9YTG9_MYCBA</name>
<dbReference type="SMART" id="SM01012">
    <property type="entry name" value="ANTAR"/>
    <property type="match status" value="1"/>
</dbReference>
<dbReference type="Proteomes" id="UP000192366">
    <property type="component" value="Unassembled WGS sequence"/>
</dbReference>
<dbReference type="GO" id="GO:0003723">
    <property type="term" value="F:RNA binding"/>
    <property type="evidence" value="ECO:0007669"/>
    <property type="project" value="InterPro"/>
</dbReference>
<dbReference type="OrthoDB" id="4629915at2"/>
<dbReference type="SUPFAM" id="SSF52172">
    <property type="entry name" value="CheY-like"/>
    <property type="match status" value="1"/>
</dbReference>
<dbReference type="AlphaFoldDB" id="A0A1W9YTG9"/>
<dbReference type="PIRSF" id="PIRSF036625">
    <property type="entry name" value="GAF_ANTAR"/>
    <property type="match status" value="1"/>
</dbReference>
<dbReference type="Gene3D" id="1.10.10.10">
    <property type="entry name" value="Winged helix-like DNA-binding domain superfamily/Winged helix DNA-binding domain"/>
    <property type="match status" value="1"/>
</dbReference>
<evidence type="ECO:0000256" key="4">
    <source>
        <dbReference type="ARBA" id="ARBA00023163"/>
    </source>
</evidence>
<dbReference type="STRING" id="564198.BST17_19525"/>
<feature type="domain" description="ANTAR" evidence="5">
    <location>
        <begin position="165"/>
        <end position="226"/>
    </location>
</feature>
<evidence type="ECO:0000256" key="3">
    <source>
        <dbReference type="ARBA" id="ARBA00023015"/>
    </source>
</evidence>
<evidence type="ECO:0000256" key="1">
    <source>
        <dbReference type="ARBA" id="ARBA00022679"/>
    </source>
</evidence>
<dbReference type="PROSITE" id="PS50921">
    <property type="entry name" value="ANTAR"/>
    <property type="match status" value="1"/>
</dbReference>
<keyword evidence="7" id="KW-1185">Reference proteome</keyword>
<sequence length="236" mass="26112">MLIPRRDAVALRFAELLRDLERSQPSDTETALRELTSNAAAALPGAVSASITVATREGEVKSVAATDSVADKIDDIQRRTKQGPCLEAAWEQHTMRIRNIETEQRWPVFCQETQQNTDIRSSLAFQLFRNRDAMGALNFYSDVADAFDDDAVELGLILATHTAVAWNLLVRDEQFRSALASRDLIGQAKGILMERFGVDAAGAFGLLRRLSQESNTPLVDLAEQVIESRPEETPPT</sequence>
<dbReference type="InterPro" id="IPR012074">
    <property type="entry name" value="GAF_ANTAR"/>
</dbReference>
<proteinExistence type="predicted"/>
<dbReference type="Pfam" id="PF13185">
    <property type="entry name" value="GAF_2"/>
    <property type="match status" value="1"/>
</dbReference>
<evidence type="ECO:0000313" key="7">
    <source>
        <dbReference type="Proteomes" id="UP000192366"/>
    </source>
</evidence>
<dbReference type="InterPro" id="IPR005561">
    <property type="entry name" value="ANTAR"/>
</dbReference>
<keyword evidence="4" id="KW-0804">Transcription</keyword>
<dbReference type="InterPro" id="IPR003018">
    <property type="entry name" value="GAF"/>
</dbReference>
<evidence type="ECO:0000256" key="2">
    <source>
        <dbReference type="ARBA" id="ARBA00022777"/>
    </source>
</evidence>
<gene>
    <name evidence="6" type="ORF">BST17_19525</name>
</gene>
<dbReference type="RefSeq" id="WP_083060551.1">
    <property type="nucleotide sequence ID" value="NZ_JACKVM010000008.1"/>
</dbReference>
<protein>
    <recommendedName>
        <fullName evidence="5">ANTAR domain-containing protein</fullName>
    </recommendedName>
</protein>
<evidence type="ECO:0000313" key="6">
    <source>
        <dbReference type="EMBL" id="ORA03299.1"/>
    </source>
</evidence>
<dbReference type="GO" id="GO:0016301">
    <property type="term" value="F:kinase activity"/>
    <property type="evidence" value="ECO:0007669"/>
    <property type="project" value="UniProtKB-KW"/>
</dbReference>
<comment type="caution">
    <text evidence="6">The sequence shown here is derived from an EMBL/GenBank/DDBJ whole genome shotgun (WGS) entry which is preliminary data.</text>
</comment>
<dbReference type="InterPro" id="IPR011006">
    <property type="entry name" value="CheY-like_superfamily"/>
</dbReference>
<keyword evidence="2" id="KW-0418">Kinase</keyword>
<evidence type="ECO:0000259" key="5">
    <source>
        <dbReference type="PROSITE" id="PS50921"/>
    </source>
</evidence>
<dbReference type="Pfam" id="PF03861">
    <property type="entry name" value="ANTAR"/>
    <property type="match status" value="1"/>
</dbReference>